<protein>
    <submittedName>
        <fullName evidence="3">RRM domain-containing protein</fullName>
    </submittedName>
</protein>
<dbReference type="Proteomes" id="UP000036681">
    <property type="component" value="Unplaced"/>
</dbReference>
<proteinExistence type="predicted"/>
<feature type="compositionally biased region" description="Basic and acidic residues" evidence="1">
    <location>
        <begin position="256"/>
        <end position="267"/>
    </location>
</feature>
<feature type="region of interest" description="Disordered" evidence="1">
    <location>
        <begin position="135"/>
        <end position="282"/>
    </location>
</feature>
<sequence length="835" mass="92779">MEDIPVDVARSVLVKCLPSTLYDEPDDSFKDAIYELLEKTFCVDKDAVDRIIRFPKLDPQAKEFGCQCVIMFRSRVLKHRVIAQKSKLYAPTEVESISEVPKELSEPVEDLELADESTGEDDAHTMKGAPVMLETQQSESTQLGGNASENAAEAEADGGQKMQKPAAGESLVGSHDAAHAYRQSSAECAKIEAEEDTASSLNDEIMDVADSIESDDKEEHGSIDEKVEESTEVDERNQCSLPNDVSKTPNATMKQETTKVDSKEAESKSATGDATESAKKTANTNLPPLFKFEKHLEEHFMTLPIEWNGAPEFQWRIVNKPEDPSTLLIENAMPSDMVNPWLYTVIQRAERVETCFRRQLGNEVTNDSTGSIRLLFPDDRCILPHTINYLVYIRTPMQRRLKIYLPQTPPITQYKDEVQKRLGRVREPSLGMRQLILKPLSNDVTEESIRTVAFKHHEIESVEFKDDAIGQRCAILTFSSVERAIAAHFTNNCVRFDESTENETSTKVLYAHAAIRGWWGPAGLLLTRGEAKAIRGAQRKERRMSGKQLTESELKKGAEIGIKKVELTKSQGSGSSTQTAAQKKQADSSLKNAAPGKRSNQQSADVGTFPKKSKPEADAIQVRDAEKGVIQTGGKPSKDSRSVKRISAPRYGRLGFGNASAERGRMPSLMSLSGGSRFGRGASNTLPAYGHLDRGPYTPSPRSSFDDAAGFRRGTPTVPPSRSAFAASRDFFTDSRFDDGFDPRYVDTFRPVPPRVMDMSTYDARRSRTEDDATPFVRPQGIALVDEDILHEQRKQEMMKGGFFSRQQLAASNGVKRAGVEEPHRTGFFFGNAWR</sequence>
<feature type="compositionally biased region" description="Low complexity" evidence="1">
    <location>
        <begin position="144"/>
        <end position="159"/>
    </location>
</feature>
<feature type="compositionally biased region" description="Acidic residues" evidence="1">
    <location>
        <begin position="204"/>
        <end position="216"/>
    </location>
</feature>
<keyword evidence="2" id="KW-1185">Reference proteome</keyword>
<evidence type="ECO:0000313" key="2">
    <source>
        <dbReference type="Proteomes" id="UP000036681"/>
    </source>
</evidence>
<dbReference type="WBParaSite" id="ALUE_0000924101-mRNA-1">
    <property type="protein sequence ID" value="ALUE_0000924101-mRNA-1"/>
    <property type="gene ID" value="ALUE_0000924101"/>
</dbReference>
<evidence type="ECO:0000256" key="1">
    <source>
        <dbReference type="SAM" id="MobiDB-lite"/>
    </source>
</evidence>
<dbReference type="SUPFAM" id="SSF54928">
    <property type="entry name" value="RNA-binding domain, RBD"/>
    <property type="match status" value="1"/>
</dbReference>
<feature type="compositionally biased region" description="Basic and acidic residues" evidence="1">
    <location>
        <begin position="217"/>
        <end position="237"/>
    </location>
</feature>
<feature type="compositionally biased region" description="Low complexity" evidence="1">
    <location>
        <begin position="570"/>
        <end position="582"/>
    </location>
</feature>
<reference evidence="3" key="1">
    <citation type="submission" date="2023-03" db="UniProtKB">
        <authorList>
            <consortium name="WormBaseParasite"/>
        </authorList>
    </citation>
    <scope>IDENTIFICATION</scope>
</reference>
<evidence type="ECO:0000313" key="3">
    <source>
        <dbReference type="WBParaSite" id="ALUE_0000924101-mRNA-1"/>
    </source>
</evidence>
<dbReference type="AlphaFoldDB" id="A0A9J2PHZ2"/>
<dbReference type="InterPro" id="IPR035979">
    <property type="entry name" value="RBD_domain_sf"/>
</dbReference>
<feature type="compositionally biased region" description="Polar residues" evidence="1">
    <location>
        <begin position="238"/>
        <end position="255"/>
    </location>
</feature>
<feature type="compositionally biased region" description="Polar residues" evidence="1">
    <location>
        <begin position="268"/>
        <end position="282"/>
    </location>
</feature>
<dbReference type="GO" id="GO:0003676">
    <property type="term" value="F:nucleic acid binding"/>
    <property type="evidence" value="ECO:0007669"/>
    <property type="project" value="InterPro"/>
</dbReference>
<accession>A0A9J2PHZ2</accession>
<name>A0A9J2PHZ2_ASCLU</name>
<organism evidence="2 3">
    <name type="scientific">Ascaris lumbricoides</name>
    <name type="common">Giant roundworm</name>
    <dbReference type="NCBI Taxonomy" id="6252"/>
    <lineage>
        <taxon>Eukaryota</taxon>
        <taxon>Metazoa</taxon>
        <taxon>Ecdysozoa</taxon>
        <taxon>Nematoda</taxon>
        <taxon>Chromadorea</taxon>
        <taxon>Rhabditida</taxon>
        <taxon>Spirurina</taxon>
        <taxon>Ascaridomorpha</taxon>
        <taxon>Ascaridoidea</taxon>
        <taxon>Ascarididae</taxon>
        <taxon>Ascaris</taxon>
    </lineage>
</organism>
<feature type="region of interest" description="Disordered" evidence="1">
    <location>
        <begin position="567"/>
        <end position="643"/>
    </location>
</feature>
<feature type="compositionally biased region" description="Basic and acidic residues" evidence="1">
    <location>
        <begin position="613"/>
        <end position="627"/>
    </location>
</feature>